<dbReference type="InterPro" id="IPR036390">
    <property type="entry name" value="WH_DNA-bd_sf"/>
</dbReference>
<dbReference type="OrthoDB" id="7010314at2"/>
<dbReference type="Pfam" id="PF03466">
    <property type="entry name" value="LysR_substrate"/>
    <property type="match status" value="1"/>
</dbReference>
<name>A0A1Q9QZB5_PSEPU</name>
<proteinExistence type="inferred from homology"/>
<evidence type="ECO:0000256" key="4">
    <source>
        <dbReference type="ARBA" id="ARBA00023163"/>
    </source>
</evidence>
<dbReference type="GO" id="GO:0003677">
    <property type="term" value="F:DNA binding"/>
    <property type="evidence" value="ECO:0007669"/>
    <property type="project" value="UniProtKB-KW"/>
</dbReference>
<dbReference type="PRINTS" id="PR00039">
    <property type="entry name" value="HTHLYSR"/>
</dbReference>
<dbReference type="GO" id="GO:0003700">
    <property type="term" value="F:DNA-binding transcription factor activity"/>
    <property type="evidence" value="ECO:0007669"/>
    <property type="project" value="InterPro"/>
</dbReference>
<comment type="similarity">
    <text evidence="1">Belongs to the LysR transcriptional regulatory family.</text>
</comment>
<keyword evidence="4" id="KW-0804">Transcription</keyword>
<comment type="caution">
    <text evidence="6">The sequence shown here is derived from an EMBL/GenBank/DDBJ whole genome shotgun (WGS) entry which is preliminary data.</text>
</comment>
<dbReference type="Pfam" id="PF00126">
    <property type="entry name" value="HTH_1"/>
    <property type="match status" value="1"/>
</dbReference>
<sequence length="317" mass="35695">MKLHQLQALVSIADNGSIRAAARKLGVSQTAAAKAVRELESELQLPLLNRNASGVGLTRYGRSLLTHARQMLEQMGRAQQELAHLRGETEGHLRFGISPWMGMSLLPEAVRLFRLQMPGIRLEIFEGLMAVTLPRLREGTMDFAIGLVSAMLPRPEFSCEPLLSYEMSVIARKGHPKAGSRSIHELLDQDWAVNYPDTNHEDFMQELFWQHDAQIPINQIQRAQSLQLMLSLMEQTDMLGYCPEPMLTVPMYQERIVRLNLAESFATDTIGIVTPRNAQLGAAAQVFVECLLQTIRRRARSSRPEDTVLFNTLKLLI</sequence>
<evidence type="ECO:0000256" key="2">
    <source>
        <dbReference type="ARBA" id="ARBA00023015"/>
    </source>
</evidence>
<dbReference type="AlphaFoldDB" id="A0A1Q9QZB5"/>
<organism evidence="6 7">
    <name type="scientific">Pseudomonas putida</name>
    <name type="common">Arthrobacter siderocapsulatus</name>
    <dbReference type="NCBI Taxonomy" id="303"/>
    <lineage>
        <taxon>Bacteria</taxon>
        <taxon>Pseudomonadati</taxon>
        <taxon>Pseudomonadota</taxon>
        <taxon>Gammaproteobacteria</taxon>
        <taxon>Pseudomonadales</taxon>
        <taxon>Pseudomonadaceae</taxon>
        <taxon>Pseudomonas</taxon>
    </lineage>
</organism>
<accession>A0A1Q9QZB5</accession>
<evidence type="ECO:0000313" key="6">
    <source>
        <dbReference type="EMBL" id="OLS60509.1"/>
    </source>
</evidence>
<dbReference type="PANTHER" id="PTHR30419">
    <property type="entry name" value="HTH-TYPE TRANSCRIPTIONAL REGULATOR YBHD"/>
    <property type="match status" value="1"/>
</dbReference>
<evidence type="ECO:0000313" key="7">
    <source>
        <dbReference type="Proteomes" id="UP000186736"/>
    </source>
</evidence>
<gene>
    <name evidence="6" type="ORF">PSEMO_46060</name>
</gene>
<evidence type="ECO:0000256" key="3">
    <source>
        <dbReference type="ARBA" id="ARBA00023125"/>
    </source>
</evidence>
<protein>
    <recommendedName>
        <fullName evidence="5">HTH lysR-type domain-containing protein</fullName>
    </recommendedName>
</protein>
<evidence type="ECO:0000259" key="5">
    <source>
        <dbReference type="PROSITE" id="PS50931"/>
    </source>
</evidence>
<dbReference type="Gene3D" id="1.10.10.10">
    <property type="entry name" value="Winged helix-like DNA-binding domain superfamily/Winged helix DNA-binding domain"/>
    <property type="match status" value="1"/>
</dbReference>
<dbReference type="InterPro" id="IPR050950">
    <property type="entry name" value="HTH-type_LysR_regulators"/>
</dbReference>
<dbReference type="PROSITE" id="PS50931">
    <property type="entry name" value="HTH_LYSR"/>
    <property type="match status" value="1"/>
</dbReference>
<reference evidence="6 7" key="1">
    <citation type="submission" date="2016-10" db="EMBL/GenBank/DDBJ databases">
        <title>Genome Sequence of Pseudomonas putida GM4FR.</title>
        <authorList>
            <person name="Poehlein A."/>
            <person name="Wemheuer F."/>
            <person name="Hollensteiner J."/>
            <person name="Wemheuer B."/>
        </authorList>
    </citation>
    <scope>NUCLEOTIDE SEQUENCE [LARGE SCALE GENOMIC DNA]</scope>
    <source>
        <strain evidence="6 7">GM4FR</strain>
    </source>
</reference>
<dbReference type="SUPFAM" id="SSF53850">
    <property type="entry name" value="Periplasmic binding protein-like II"/>
    <property type="match status" value="1"/>
</dbReference>
<keyword evidence="2" id="KW-0805">Transcription regulation</keyword>
<dbReference type="InterPro" id="IPR005119">
    <property type="entry name" value="LysR_subst-bd"/>
</dbReference>
<dbReference type="EMBL" id="MKZO01000046">
    <property type="protein sequence ID" value="OLS60509.1"/>
    <property type="molecule type" value="Genomic_DNA"/>
</dbReference>
<evidence type="ECO:0000256" key="1">
    <source>
        <dbReference type="ARBA" id="ARBA00009437"/>
    </source>
</evidence>
<dbReference type="RefSeq" id="WP_075805323.1">
    <property type="nucleotide sequence ID" value="NZ_MKZO01000046.1"/>
</dbReference>
<dbReference type="InterPro" id="IPR000847">
    <property type="entry name" value="LysR_HTH_N"/>
</dbReference>
<dbReference type="PANTHER" id="PTHR30419:SF30">
    <property type="entry name" value="LYSR FAMILY TRANSCRIPTIONAL REGULATOR"/>
    <property type="match status" value="1"/>
</dbReference>
<keyword evidence="3" id="KW-0238">DNA-binding</keyword>
<dbReference type="InterPro" id="IPR036388">
    <property type="entry name" value="WH-like_DNA-bd_sf"/>
</dbReference>
<dbReference type="GO" id="GO:0005829">
    <property type="term" value="C:cytosol"/>
    <property type="evidence" value="ECO:0007669"/>
    <property type="project" value="TreeGrafter"/>
</dbReference>
<dbReference type="Gene3D" id="3.40.190.290">
    <property type="match status" value="1"/>
</dbReference>
<dbReference type="SUPFAM" id="SSF46785">
    <property type="entry name" value="Winged helix' DNA-binding domain"/>
    <property type="match status" value="1"/>
</dbReference>
<dbReference type="Proteomes" id="UP000186736">
    <property type="component" value="Unassembled WGS sequence"/>
</dbReference>
<dbReference type="FunFam" id="1.10.10.10:FF:000001">
    <property type="entry name" value="LysR family transcriptional regulator"/>
    <property type="match status" value="1"/>
</dbReference>
<feature type="domain" description="HTH lysR-type" evidence="5">
    <location>
        <begin position="1"/>
        <end position="58"/>
    </location>
</feature>